<evidence type="ECO:0000313" key="3">
    <source>
        <dbReference type="Proteomes" id="UP000019151"/>
    </source>
</evidence>
<accession>W0RQE2</accession>
<evidence type="ECO:0000256" key="1">
    <source>
        <dbReference type="SAM" id="MobiDB-lite"/>
    </source>
</evidence>
<dbReference type="RefSeq" id="WP_025414500.1">
    <property type="nucleotide sequence ID" value="NZ_CP007130.1"/>
</dbReference>
<name>W0RQE2_9BACT</name>
<dbReference type="AlphaFoldDB" id="W0RQE2"/>
<organism evidence="2 3">
    <name type="scientific">Gemmatirosa kalamazoonensis</name>
    <dbReference type="NCBI Taxonomy" id="861299"/>
    <lineage>
        <taxon>Bacteria</taxon>
        <taxon>Pseudomonadati</taxon>
        <taxon>Gemmatimonadota</taxon>
        <taxon>Gemmatimonadia</taxon>
        <taxon>Gemmatimonadales</taxon>
        <taxon>Gemmatimonadaceae</taxon>
        <taxon>Gemmatirosa</taxon>
    </lineage>
</organism>
<proteinExistence type="predicted"/>
<gene>
    <name evidence="2" type="ORF">J421_5659</name>
</gene>
<geneLocation type="plasmid" evidence="2 3">
    <name>2</name>
</geneLocation>
<evidence type="ECO:0000313" key="2">
    <source>
        <dbReference type="EMBL" id="AHG93194.1"/>
    </source>
</evidence>
<keyword evidence="3" id="KW-1185">Reference proteome</keyword>
<dbReference type="KEGG" id="gba:J421_5659"/>
<keyword evidence="2" id="KW-0614">Plasmid</keyword>
<sequence>MNAEDYETMETDESYGPNVAEYDHGEVDEMLDSLIDAAGGEFGEARRGRGRGRGRTNGRPVPTPDGRSAYRDPTGAGNGPVTQKQYKEGMDKVAAEFVRTAKGIQEINARLGTIDRRVDGVVTVATAQSRQLTRIEKLNKADGALELVEALNGTQLNVFQLLKGAVKLGFLGDGKGALGNPVVIGGIGLLLRNPGILGGLANGFNANAAGTP</sequence>
<protein>
    <submittedName>
        <fullName evidence="2">Uncharacterized protein</fullName>
    </submittedName>
</protein>
<feature type="region of interest" description="Disordered" evidence="1">
    <location>
        <begin position="36"/>
        <end position="84"/>
    </location>
</feature>
<feature type="compositionally biased region" description="Acidic residues" evidence="1">
    <location>
        <begin position="1"/>
        <end position="13"/>
    </location>
</feature>
<dbReference type="InParanoid" id="W0RQE2"/>
<reference evidence="2 3" key="1">
    <citation type="journal article" date="2014" name="Genome Announc.">
        <title>Genome Sequence and Methylome of Soil Bacterium Gemmatirosa kalamazoonensis KBS708T, a Member of the Rarely Cultivated Gemmatimonadetes Phylum.</title>
        <authorList>
            <person name="Debruyn J.M."/>
            <person name="Radosevich M."/>
            <person name="Wommack K.E."/>
            <person name="Polson S.W."/>
            <person name="Hauser L.J."/>
            <person name="Fawaz M.N."/>
            <person name="Korlach J."/>
            <person name="Tsai Y.C."/>
        </authorList>
    </citation>
    <scope>NUCLEOTIDE SEQUENCE [LARGE SCALE GENOMIC DNA]</scope>
    <source>
        <strain evidence="2 3">KBS708</strain>
        <plasmid evidence="3">Plasmid 2</plasmid>
    </source>
</reference>
<feature type="region of interest" description="Disordered" evidence="1">
    <location>
        <begin position="1"/>
        <end position="20"/>
    </location>
</feature>
<dbReference type="EMBL" id="CP007130">
    <property type="protein sequence ID" value="AHG93194.1"/>
    <property type="molecule type" value="Genomic_DNA"/>
</dbReference>
<dbReference type="HOGENOM" id="CLU_1298301_0_0_0"/>
<dbReference type="Proteomes" id="UP000019151">
    <property type="component" value="Plasmid 2"/>
</dbReference>